<reference evidence="1 2" key="1">
    <citation type="submission" date="2015-11" db="EMBL/GenBank/DDBJ databases">
        <title>Genomic analysis of 38 Legionella species identifies large and diverse effector repertoires.</title>
        <authorList>
            <person name="Burstein D."/>
            <person name="Amaro F."/>
            <person name="Zusman T."/>
            <person name="Lifshitz Z."/>
            <person name="Cohen O."/>
            <person name="Gilbert J.A."/>
            <person name="Pupko T."/>
            <person name="Shuman H.A."/>
            <person name="Segal G."/>
        </authorList>
    </citation>
    <scope>NUCLEOTIDE SEQUENCE [LARGE SCALE GENOMIC DNA]</scope>
    <source>
        <strain evidence="1 2">ATCC 49655</strain>
    </source>
</reference>
<organism evidence="1 2">
    <name type="scientific">Legionella shakespearei DSM 23087</name>
    <dbReference type="NCBI Taxonomy" id="1122169"/>
    <lineage>
        <taxon>Bacteria</taxon>
        <taxon>Pseudomonadati</taxon>
        <taxon>Pseudomonadota</taxon>
        <taxon>Gammaproteobacteria</taxon>
        <taxon>Legionellales</taxon>
        <taxon>Legionellaceae</taxon>
        <taxon>Legionella</taxon>
    </lineage>
</organism>
<sequence length="197" mass="23521">MPHHIDPTLITELHSKCIVQWKANGVSYQHTQFQKLVEENHAFNYQLWHAEDRARRDDMGFEFVYKAKREIDSFNQQRNNRMEAMDEWIYNTLQPAKPTDCPVNSESPGMIIDRLSILSLKSYHMALQTERQDVNEEHRKACSLKLATIHQQLEQLSLCLQQLLDEIQQKRRTFRVYHQFKMYNDPSLNPELYRSRG</sequence>
<dbReference type="RefSeq" id="WP_018577883.1">
    <property type="nucleotide sequence ID" value="NZ_KB892415.1"/>
</dbReference>
<evidence type="ECO:0000313" key="1">
    <source>
        <dbReference type="EMBL" id="KTD62504.1"/>
    </source>
</evidence>
<evidence type="ECO:0000313" key="2">
    <source>
        <dbReference type="Proteomes" id="UP000054600"/>
    </source>
</evidence>
<evidence type="ECO:0008006" key="3">
    <source>
        <dbReference type="Google" id="ProtNLM"/>
    </source>
</evidence>
<dbReference type="PATRIC" id="fig|1122169.6.peg.1389"/>
<dbReference type="OrthoDB" id="9805817at2"/>
<dbReference type="Pfam" id="PF14063">
    <property type="entry name" value="DUF4254"/>
    <property type="match status" value="1"/>
</dbReference>
<dbReference type="AlphaFoldDB" id="A0A0W0Z061"/>
<accession>A0A0W0Z061</accession>
<dbReference type="InterPro" id="IPR025350">
    <property type="entry name" value="DUF4254"/>
</dbReference>
<protein>
    <recommendedName>
        <fullName evidence="3">DUF4254 domain-containing protein</fullName>
    </recommendedName>
</protein>
<name>A0A0W0Z061_9GAMM</name>
<proteinExistence type="predicted"/>
<dbReference type="EMBL" id="LNYW01000033">
    <property type="protein sequence ID" value="KTD62504.1"/>
    <property type="molecule type" value="Genomic_DNA"/>
</dbReference>
<dbReference type="eggNOG" id="COG0463">
    <property type="taxonomic scope" value="Bacteria"/>
</dbReference>
<dbReference type="STRING" id="1122169.Lsha_1204"/>
<keyword evidence="2" id="KW-1185">Reference proteome</keyword>
<gene>
    <name evidence="1" type="ORF">Lsha_1204</name>
</gene>
<dbReference type="Proteomes" id="UP000054600">
    <property type="component" value="Unassembled WGS sequence"/>
</dbReference>
<comment type="caution">
    <text evidence="1">The sequence shown here is derived from an EMBL/GenBank/DDBJ whole genome shotgun (WGS) entry which is preliminary data.</text>
</comment>